<organism evidence="4 5">
    <name type="scientific">Vitrella brassicaformis (strain CCMP3155)</name>
    <dbReference type="NCBI Taxonomy" id="1169540"/>
    <lineage>
        <taxon>Eukaryota</taxon>
        <taxon>Sar</taxon>
        <taxon>Alveolata</taxon>
        <taxon>Colpodellida</taxon>
        <taxon>Vitrellaceae</taxon>
        <taxon>Vitrella</taxon>
    </lineage>
</organism>
<dbReference type="Proteomes" id="UP000041254">
    <property type="component" value="Unassembled WGS sequence"/>
</dbReference>
<dbReference type="EMBL" id="CDMY01000280">
    <property type="protein sequence ID" value="CEL99415.1"/>
    <property type="molecule type" value="Genomic_DNA"/>
</dbReference>
<dbReference type="AlphaFoldDB" id="A0A0G4EPQ0"/>
<dbReference type="STRING" id="1169540.A0A0G4EPQ0"/>
<dbReference type="FunFam" id="2.30.180.10:FF:000019">
    <property type="entry name" value="Cell surface lipoprotein"/>
    <property type="match status" value="1"/>
</dbReference>
<feature type="compositionally biased region" description="Acidic residues" evidence="1">
    <location>
        <begin position="478"/>
        <end position="524"/>
    </location>
</feature>
<dbReference type="SUPFAM" id="SSF82153">
    <property type="entry name" value="FAS1 domain"/>
    <property type="match status" value="1"/>
</dbReference>
<dbReference type="SMART" id="SM00554">
    <property type="entry name" value="FAS1"/>
    <property type="match status" value="1"/>
</dbReference>
<name>A0A0G4EPQ0_VITBC</name>
<evidence type="ECO:0000313" key="4">
    <source>
        <dbReference type="EMBL" id="CEL99415.1"/>
    </source>
</evidence>
<accession>A0A0G4EPQ0</accession>
<gene>
    <name evidence="4" type="ORF">Vbra_7979</name>
</gene>
<proteinExistence type="predicted"/>
<evidence type="ECO:0000259" key="3">
    <source>
        <dbReference type="PROSITE" id="PS50213"/>
    </source>
</evidence>
<dbReference type="InterPro" id="IPR036378">
    <property type="entry name" value="FAS1_dom_sf"/>
</dbReference>
<keyword evidence="2" id="KW-0732">Signal</keyword>
<dbReference type="PANTHER" id="PTHR10900">
    <property type="entry name" value="PERIOSTIN-RELATED"/>
    <property type="match status" value="1"/>
</dbReference>
<sequence>MKATAILASLLLLAPCLAAPEEPRAQSEDGIEPDELDKFSVEELYELFKGGSATHFPQGMVRGRVIKNLPDIEAYYERKEGEGQMARLERRMKEEGEDGPLVSAIRERFANMTVSKELLDMVPEGQKAIQQALLGESEGGDFLDHIFFSEHPLSIESLVKLGLGSIERFLQFIEEGVWAGKLFMETVCKGEKFVWYQNMWDPQHFFLQPFAKWLLPQIPGIPGYVWKGQFPNEKARVDNKESIIASYNIKPEMCPGPTKNMKIVSMITPFPFNLIMDEMREIPQYKPGTFLATFYLSLGDKVDDWPLLMIYALEQQYKTTASRDKGDDEAGTIVEVAQDTPELSTLVAALEAAGLVETLQGEGPFTVFAPTNDAFDALPEGVLEDLLKPENKDTLTEILTYHVVSGAVKASDLEDGQDVETVQGEDVQVTVRDDEGKSKHPRRTIMVNQATVVLEDVMASNGVVHVIDAVLLPPSGVDTDDDTDDDTTDDDTTDDDTTDDDTTDDDTMDDDAGDDAGDDMAEVLEDIDEALRAVSGGDLGDVEL</sequence>
<dbReference type="PROSITE" id="PS50213">
    <property type="entry name" value="FAS1"/>
    <property type="match status" value="1"/>
</dbReference>
<protein>
    <recommendedName>
        <fullName evidence="3">FAS1 domain-containing protein</fullName>
    </recommendedName>
</protein>
<dbReference type="InterPro" id="IPR000782">
    <property type="entry name" value="FAS1_domain"/>
</dbReference>
<feature type="signal peptide" evidence="2">
    <location>
        <begin position="1"/>
        <end position="18"/>
    </location>
</feature>
<evidence type="ECO:0000313" key="5">
    <source>
        <dbReference type="Proteomes" id="UP000041254"/>
    </source>
</evidence>
<evidence type="ECO:0000256" key="1">
    <source>
        <dbReference type="SAM" id="MobiDB-lite"/>
    </source>
</evidence>
<dbReference type="OrthoDB" id="447425at2759"/>
<dbReference type="VEuPathDB" id="CryptoDB:Vbra_7979"/>
<feature type="region of interest" description="Disordered" evidence="1">
    <location>
        <begin position="473"/>
        <end position="524"/>
    </location>
</feature>
<feature type="chain" id="PRO_5005187421" description="FAS1 domain-containing protein" evidence="2">
    <location>
        <begin position="19"/>
        <end position="544"/>
    </location>
</feature>
<dbReference type="InParanoid" id="A0A0G4EPQ0"/>
<evidence type="ECO:0000256" key="2">
    <source>
        <dbReference type="SAM" id="SignalP"/>
    </source>
</evidence>
<dbReference type="Pfam" id="PF02469">
    <property type="entry name" value="Fasciclin"/>
    <property type="match status" value="1"/>
</dbReference>
<dbReference type="GO" id="GO:0005615">
    <property type="term" value="C:extracellular space"/>
    <property type="evidence" value="ECO:0007669"/>
    <property type="project" value="TreeGrafter"/>
</dbReference>
<feature type="domain" description="FAS1" evidence="3">
    <location>
        <begin position="330"/>
        <end position="471"/>
    </location>
</feature>
<dbReference type="PANTHER" id="PTHR10900:SF77">
    <property type="entry name" value="FI19380P1"/>
    <property type="match status" value="1"/>
</dbReference>
<dbReference type="Gene3D" id="2.30.180.10">
    <property type="entry name" value="FAS1 domain"/>
    <property type="match status" value="1"/>
</dbReference>
<keyword evidence="5" id="KW-1185">Reference proteome</keyword>
<dbReference type="InterPro" id="IPR050904">
    <property type="entry name" value="Adhesion/Biosynth-related"/>
</dbReference>
<reference evidence="4 5" key="1">
    <citation type="submission" date="2014-11" db="EMBL/GenBank/DDBJ databases">
        <authorList>
            <person name="Zhu J."/>
            <person name="Qi W."/>
            <person name="Song R."/>
        </authorList>
    </citation>
    <scope>NUCLEOTIDE SEQUENCE [LARGE SCALE GENOMIC DNA]</scope>
</reference>